<dbReference type="CDD" id="cd01038">
    <property type="entry name" value="Endonuclease_DUF559"/>
    <property type="match status" value="1"/>
</dbReference>
<dbReference type="OrthoDB" id="9798754at2"/>
<name>A0A4U1CIY0_9SPHI</name>
<dbReference type="Proteomes" id="UP000309488">
    <property type="component" value="Unassembled WGS sequence"/>
</dbReference>
<evidence type="ECO:0000313" key="3">
    <source>
        <dbReference type="Proteomes" id="UP000309488"/>
    </source>
</evidence>
<evidence type="ECO:0000313" key="2">
    <source>
        <dbReference type="EMBL" id="TKC06494.1"/>
    </source>
</evidence>
<dbReference type="RefSeq" id="WP_136842511.1">
    <property type="nucleotide sequence ID" value="NZ_SWBR01000004.1"/>
</dbReference>
<keyword evidence="3" id="KW-1185">Reference proteome</keyword>
<accession>A0A4U1CIY0</accession>
<dbReference type="InterPro" id="IPR047216">
    <property type="entry name" value="Endonuclease_DUF559_bact"/>
</dbReference>
<dbReference type="Pfam" id="PF04480">
    <property type="entry name" value="DUF559"/>
    <property type="match status" value="1"/>
</dbReference>
<dbReference type="InterPro" id="IPR011335">
    <property type="entry name" value="Restrct_endonuc-II-like"/>
</dbReference>
<dbReference type="EMBL" id="SWBR01000004">
    <property type="protein sequence ID" value="TKC06494.1"/>
    <property type="molecule type" value="Genomic_DNA"/>
</dbReference>
<dbReference type="PANTHER" id="PTHR38590:SF1">
    <property type="entry name" value="BLL0828 PROTEIN"/>
    <property type="match status" value="1"/>
</dbReference>
<reference evidence="2 3" key="1">
    <citation type="submission" date="2019-04" db="EMBL/GenBank/DDBJ databases">
        <title>Pedobacter sp. RP-3-22 sp. nov., isolated from Arctic soil.</title>
        <authorList>
            <person name="Dahal R.H."/>
            <person name="Kim D.-U."/>
        </authorList>
    </citation>
    <scope>NUCLEOTIDE SEQUENCE [LARGE SCALE GENOMIC DNA]</scope>
    <source>
        <strain evidence="2 3">RP-3-22</strain>
    </source>
</reference>
<dbReference type="AlphaFoldDB" id="A0A4U1CIY0"/>
<sequence>MENYGDELFKGANSKLFEFSKILRKTQTDAEEIVWQSLRNRKILGFKFRRQHPLDKYIADFYCYEAKLIIEIDGGVHNQNENQEYDKNRSYELEEMGIRVIRFTNELVKGNLDNVLNTIKEHLQNKNLTP</sequence>
<gene>
    <name evidence="2" type="ORF">FA048_14860</name>
</gene>
<dbReference type="SUPFAM" id="SSF52980">
    <property type="entry name" value="Restriction endonuclease-like"/>
    <property type="match status" value="1"/>
</dbReference>
<feature type="domain" description="DUF559" evidence="1">
    <location>
        <begin position="17"/>
        <end position="123"/>
    </location>
</feature>
<comment type="caution">
    <text evidence="2">The sequence shown here is derived from an EMBL/GenBank/DDBJ whole genome shotgun (WGS) entry which is preliminary data.</text>
</comment>
<evidence type="ECO:0000259" key="1">
    <source>
        <dbReference type="Pfam" id="PF04480"/>
    </source>
</evidence>
<dbReference type="InterPro" id="IPR007569">
    <property type="entry name" value="DUF559"/>
</dbReference>
<organism evidence="2 3">
    <name type="scientific">Pedobacter polaris</name>
    <dbReference type="NCBI Taxonomy" id="2571273"/>
    <lineage>
        <taxon>Bacteria</taxon>
        <taxon>Pseudomonadati</taxon>
        <taxon>Bacteroidota</taxon>
        <taxon>Sphingobacteriia</taxon>
        <taxon>Sphingobacteriales</taxon>
        <taxon>Sphingobacteriaceae</taxon>
        <taxon>Pedobacter</taxon>
    </lineage>
</organism>
<dbReference type="PANTHER" id="PTHR38590">
    <property type="entry name" value="BLL0828 PROTEIN"/>
    <property type="match status" value="1"/>
</dbReference>
<dbReference type="Gene3D" id="3.40.960.10">
    <property type="entry name" value="VSR Endonuclease"/>
    <property type="match status" value="1"/>
</dbReference>
<protein>
    <submittedName>
        <fullName evidence="2">DUF559 domain-containing protein</fullName>
    </submittedName>
</protein>
<proteinExistence type="predicted"/>